<feature type="signal peptide" evidence="4">
    <location>
        <begin position="1"/>
        <end position="22"/>
    </location>
</feature>
<evidence type="ECO:0000259" key="5">
    <source>
        <dbReference type="PROSITE" id="PS51767"/>
    </source>
</evidence>
<comment type="similarity">
    <text evidence="1">Belongs to the peptidase A1 family.</text>
</comment>
<dbReference type="PANTHER" id="PTHR47965">
    <property type="entry name" value="ASPARTYL PROTEASE-RELATED"/>
    <property type="match status" value="1"/>
</dbReference>
<dbReference type="GO" id="GO:0006508">
    <property type="term" value="P:proteolysis"/>
    <property type="evidence" value="ECO:0007669"/>
    <property type="project" value="InterPro"/>
</dbReference>
<evidence type="ECO:0000256" key="1">
    <source>
        <dbReference type="ARBA" id="ARBA00007447"/>
    </source>
</evidence>
<dbReference type="InterPro" id="IPR001461">
    <property type="entry name" value="Aspartic_peptidase_A1"/>
</dbReference>
<keyword evidence="7" id="KW-1185">Reference proteome</keyword>
<dbReference type="Pfam" id="PF14543">
    <property type="entry name" value="TAXi_N"/>
    <property type="match status" value="2"/>
</dbReference>
<comment type="caution">
    <text evidence="6">The sequence shown here is derived from an EMBL/GenBank/DDBJ whole genome shotgun (WGS) entry which is preliminary data.</text>
</comment>
<dbReference type="EMBL" id="JAKOGI010000606">
    <property type="protein sequence ID" value="KAJ8432458.1"/>
    <property type="molecule type" value="Genomic_DNA"/>
</dbReference>
<dbReference type="InterPro" id="IPR032799">
    <property type="entry name" value="TAXi_C"/>
</dbReference>
<feature type="chain" id="PRO_5040404507" description="Peptidase A1 domain-containing protein" evidence="4">
    <location>
        <begin position="23"/>
        <end position="813"/>
    </location>
</feature>
<dbReference type="PANTHER" id="PTHR47965:SF28">
    <property type="entry name" value="BASIC 7S GLOBULIN"/>
    <property type="match status" value="1"/>
</dbReference>
<organism evidence="6 7">
    <name type="scientific">Carnegiea gigantea</name>
    <dbReference type="NCBI Taxonomy" id="171969"/>
    <lineage>
        <taxon>Eukaryota</taxon>
        <taxon>Viridiplantae</taxon>
        <taxon>Streptophyta</taxon>
        <taxon>Embryophyta</taxon>
        <taxon>Tracheophyta</taxon>
        <taxon>Spermatophyta</taxon>
        <taxon>Magnoliopsida</taxon>
        <taxon>eudicotyledons</taxon>
        <taxon>Gunneridae</taxon>
        <taxon>Pentapetalae</taxon>
        <taxon>Caryophyllales</taxon>
        <taxon>Cactineae</taxon>
        <taxon>Cactaceae</taxon>
        <taxon>Cactoideae</taxon>
        <taxon>Echinocereeae</taxon>
        <taxon>Carnegiea</taxon>
    </lineage>
</organism>
<dbReference type="OrthoDB" id="1258937at2759"/>
<dbReference type="AlphaFoldDB" id="A0A9Q1JWQ0"/>
<reference evidence="6" key="1">
    <citation type="submission" date="2022-04" db="EMBL/GenBank/DDBJ databases">
        <title>Carnegiea gigantea Genome sequencing and assembly v2.</title>
        <authorList>
            <person name="Copetti D."/>
            <person name="Sanderson M.J."/>
            <person name="Burquez A."/>
            <person name="Wojciechowski M.F."/>
        </authorList>
    </citation>
    <scope>NUCLEOTIDE SEQUENCE</scope>
    <source>
        <strain evidence="6">SGP5-SGP5p</strain>
        <tissue evidence="6">Aerial part</tissue>
    </source>
</reference>
<dbReference type="InterPro" id="IPR033121">
    <property type="entry name" value="PEPTIDASE_A1"/>
</dbReference>
<evidence type="ECO:0000256" key="3">
    <source>
        <dbReference type="ARBA" id="ARBA00023157"/>
    </source>
</evidence>
<feature type="domain" description="Peptidase A1" evidence="5">
    <location>
        <begin position="43"/>
        <end position="406"/>
    </location>
</feature>
<accession>A0A9Q1JWQ0</accession>
<dbReference type="PROSITE" id="PS51767">
    <property type="entry name" value="PEPTIDASE_A1"/>
    <property type="match status" value="2"/>
</dbReference>
<evidence type="ECO:0000256" key="2">
    <source>
        <dbReference type="ARBA" id="ARBA00022729"/>
    </source>
</evidence>
<evidence type="ECO:0000256" key="4">
    <source>
        <dbReference type="SAM" id="SignalP"/>
    </source>
</evidence>
<name>A0A9Q1JWQ0_9CARY</name>
<evidence type="ECO:0000313" key="6">
    <source>
        <dbReference type="EMBL" id="KAJ8432458.1"/>
    </source>
</evidence>
<evidence type="ECO:0000313" key="7">
    <source>
        <dbReference type="Proteomes" id="UP001153076"/>
    </source>
</evidence>
<keyword evidence="2 4" id="KW-0732">Signal</keyword>
<protein>
    <recommendedName>
        <fullName evidence="5">Peptidase A1 domain-containing protein</fullName>
    </recommendedName>
</protein>
<dbReference type="SUPFAM" id="SSF50630">
    <property type="entry name" value="Acid proteases"/>
    <property type="match status" value="2"/>
</dbReference>
<gene>
    <name evidence="6" type="ORF">Cgig2_027755</name>
</gene>
<dbReference type="InterPro" id="IPR021109">
    <property type="entry name" value="Peptidase_aspartic_dom_sf"/>
</dbReference>
<proteinExistence type="inferred from homology"/>
<dbReference type="Gene3D" id="2.40.70.10">
    <property type="entry name" value="Acid Proteases"/>
    <property type="match status" value="4"/>
</dbReference>
<dbReference type="FunFam" id="2.40.70.10:FF:000045">
    <property type="entry name" value="Basic 7S globulin"/>
    <property type="match status" value="2"/>
</dbReference>
<sequence length="813" mass="87197">MAHLALFFLSLLSLSTTHLSLAAHSPIKGLVLPVRKDAATKLLVANIYGRTPLVPVGYVVDLTAPHLWVNCETNYKSSTFHEPKCGSAQCKVANTSFCHTCPITARPFCHANTCGRLLENPVSHQSTIGEVAQDVIALRSTEGSNPGHLVRVPNFLFTCSPSALVERGLPEGVQGVAGLSQGHIPLQNQLASRLGFKPTFTMCIPSTTKANGVIFFGLDGPYRFLPGIDVSGSLKYTPLTISPFMEYYINVKSIKINQKRVPLNTSLLALTDIGTAGGTTFNTLLPYTILEGSIFKAIITFFAGQLSKVPRVKPIAPFGLCYESKRFSSTLLGPGVPSIDLELEGNDAIWSIFGQNSMVEAKPGILCLAFVNGKNEYRASINIGTYQMQDIPLKFDLSQSSLLSFSPTLLSQAAALSPKALVLPLHKDAATNLLVAKIQGRTPLIPTSYVVDLTARHLWANCETNYKSSTFSEPKCGSAQCKAANTSYCHTCPKAARPFCHANTCGLLLENPMTHESTIGEVAQDVIAFSSTDGSNPGPLVRVPNFLFTCSPSALVENGLPKGVQGVAGMAQAPIALQNQLASRLGLKPIFTMCVPASSYDDGVIFFGSEGPYTLLPGVKVTPVPYTPMRISPFGEYYINVKSIKINQKPVPINKSLLSPANIGTGGGTTINTLLPYTVLEDSIFKAVTSFFAKELSMPTVKPVAPFGLCYESSRISWTKVGPQVPSIDLELEGKNAVWSINGPNSMQQAKPGVLCLAFVNGGSNYRASVNIGTYQMQNIPLQFDLSRSTFGVGSPLSDARTNCANFNFTTVA</sequence>
<dbReference type="Proteomes" id="UP001153076">
    <property type="component" value="Unassembled WGS sequence"/>
</dbReference>
<feature type="domain" description="Peptidase A1" evidence="5">
    <location>
        <begin position="434"/>
        <end position="794"/>
    </location>
</feature>
<dbReference type="Pfam" id="PF14541">
    <property type="entry name" value="TAXi_C"/>
    <property type="match status" value="2"/>
</dbReference>
<dbReference type="InterPro" id="IPR032861">
    <property type="entry name" value="TAXi_N"/>
</dbReference>
<keyword evidence="3" id="KW-1015">Disulfide bond</keyword>
<dbReference type="GO" id="GO:0004190">
    <property type="term" value="F:aspartic-type endopeptidase activity"/>
    <property type="evidence" value="ECO:0007669"/>
    <property type="project" value="InterPro"/>
</dbReference>